<dbReference type="EMBL" id="JACBZR010000001">
    <property type="protein sequence ID" value="NYI75984.1"/>
    <property type="molecule type" value="Genomic_DNA"/>
</dbReference>
<organism evidence="1 2">
    <name type="scientific">Nocardioides panzhihuensis</name>
    <dbReference type="NCBI Taxonomy" id="860243"/>
    <lineage>
        <taxon>Bacteria</taxon>
        <taxon>Bacillati</taxon>
        <taxon>Actinomycetota</taxon>
        <taxon>Actinomycetes</taxon>
        <taxon>Propionibacteriales</taxon>
        <taxon>Nocardioidaceae</taxon>
        <taxon>Nocardioides</taxon>
    </lineage>
</organism>
<accession>A0A7Z0DIE9</accession>
<keyword evidence="2" id="KW-1185">Reference proteome</keyword>
<dbReference type="InterPro" id="IPR009351">
    <property type="entry name" value="AlkZ-like"/>
</dbReference>
<dbReference type="Proteomes" id="UP000564496">
    <property type="component" value="Unassembled WGS sequence"/>
</dbReference>
<reference evidence="1 2" key="1">
    <citation type="submission" date="2020-07" db="EMBL/GenBank/DDBJ databases">
        <title>Sequencing the genomes of 1000 actinobacteria strains.</title>
        <authorList>
            <person name="Klenk H.-P."/>
        </authorList>
    </citation>
    <scope>NUCLEOTIDE SEQUENCE [LARGE SCALE GENOMIC DNA]</scope>
    <source>
        <strain evidence="1 2">DSM 26487</strain>
    </source>
</reference>
<evidence type="ECO:0000313" key="1">
    <source>
        <dbReference type="EMBL" id="NYI75984.1"/>
    </source>
</evidence>
<comment type="caution">
    <text evidence="1">The sequence shown here is derived from an EMBL/GenBank/DDBJ whole genome shotgun (WGS) entry which is preliminary data.</text>
</comment>
<proteinExistence type="predicted"/>
<evidence type="ECO:0008006" key="3">
    <source>
        <dbReference type="Google" id="ProtNLM"/>
    </source>
</evidence>
<gene>
    <name evidence="1" type="ORF">BJ988_000632</name>
</gene>
<dbReference type="RefSeq" id="WP_179656669.1">
    <property type="nucleotide sequence ID" value="NZ_JACBZR010000001.1"/>
</dbReference>
<sequence length="397" mass="43802">MAERLEREKVVAFRLASHHLDVRLDAEELLAAAARCGVQDSPPGSALLAFHARVEGVSADAIEAALQDRSMLLTWSMRGAPYYLPATDADVYTTGVLPVTEDARRHFVQGVGEAVDRLDLTVTEAVDIVTPAAREVLSGRQLAIDELGAEVAERVEPELTAQQRRVWNEEGPYAKGQPIGEAVVHFCVRLMALQRTVCFAPRAGNKAPFVLTEEWFDRPLAKAEPETSRAELLRRYLRSYGPSDRAGFAAWLGVRVGDVDPLWSQLDDELVEVDFDGTAWILAADLDTLRAAKKPTGVRMLPPRDPYTQLRDRVTIVKSAHHRHVWRAAGAPGAVLADGEIIGTWRGRKCGRKLHIELEAFHAFTPLSRKRQEALVAEAESLAPLRNASEVAVDFTD</sequence>
<dbReference type="PANTHER" id="PTHR38479">
    <property type="entry name" value="LMO0824 PROTEIN"/>
    <property type="match status" value="1"/>
</dbReference>
<evidence type="ECO:0000313" key="2">
    <source>
        <dbReference type="Proteomes" id="UP000564496"/>
    </source>
</evidence>
<dbReference type="AlphaFoldDB" id="A0A7Z0DIE9"/>
<dbReference type="Pfam" id="PF06224">
    <property type="entry name" value="AlkZ-like"/>
    <property type="match status" value="1"/>
</dbReference>
<protein>
    <recommendedName>
        <fullName evidence="3">Winged helix DNA-binding domain-containing protein</fullName>
    </recommendedName>
</protein>
<name>A0A7Z0DIE9_9ACTN</name>
<dbReference type="PANTHER" id="PTHR38479:SF2">
    <property type="entry name" value="WINGED HELIX DNA-BINDING DOMAIN-CONTAINING PROTEIN"/>
    <property type="match status" value="1"/>
</dbReference>